<reference evidence="10 11" key="1">
    <citation type="journal article" date="2012" name="PLoS ONE">
        <title>Edwardsiella comparative phylogenomics reveal the new intra/inter-species taxonomic relationships, virulence evolution and niche adaptation mechanisms.</title>
        <authorList>
            <person name="Yang M."/>
            <person name="Lv Y."/>
            <person name="Xiao J."/>
            <person name="Wu H."/>
            <person name="Zheng H."/>
            <person name="Liu Q."/>
            <person name="Zhang Y."/>
            <person name="Wang Q."/>
        </authorList>
    </citation>
    <scope>NUCLEOTIDE SEQUENCE [LARGE SCALE GENOMIC DNA]</scope>
    <source>
        <strain evidence="11">080813</strain>
    </source>
</reference>
<dbReference type="PANTHER" id="PTHR43591:SF99">
    <property type="entry name" value="OS06G0646000 PROTEIN"/>
    <property type="match status" value="1"/>
</dbReference>
<evidence type="ECO:0000256" key="1">
    <source>
        <dbReference type="ARBA" id="ARBA00000852"/>
    </source>
</evidence>
<evidence type="ECO:0000313" key="11">
    <source>
        <dbReference type="Proteomes" id="UP000028681"/>
    </source>
</evidence>
<evidence type="ECO:0000256" key="3">
    <source>
        <dbReference type="ARBA" id="ARBA00012327"/>
    </source>
</evidence>
<comment type="similarity">
    <text evidence="8">Belongs to the methyltransferase superfamily.</text>
</comment>
<evidence type="ECO:0000313" key="10">
    <source>
        <dbReference type="EMBL" id="AIJ07113.1"/>
    </source>
</evidence>
<dbReference type="UniPathway" id="UPA00078"/>
<dbReference type="InterPro" id="IPR011814">
    <property type="entry name" value="BioC"/>
</dbReference>
<dbReference type="EMBL" id="CP006664">
    <property type="protein sequence ID" value="AIJ07113.1"/>
    <property type="molecule type" value="Genomic_DNA"/>
</dbReference>
<dbReference type="Pfam" id="PF08241">
    <property type="entry name" value="Methyltransf_11"/>
    <property type="match status" value="1"/>
</dbReference>
<evidence type="ECO:0000256" key="6">
    <source>
        <dbReference type="ARBA" id="ARBA00022691"/>
    </source>
</evidence>
<dbReference type="GeneID" id="33938375"/>
<dbReference type="GO" id="GO:0009102">
    <property type="term" value="P:biotin biosynthetic process"/>
    <property type="evidence" value="ECO:0007669"/>
    <property type="project" value="UniProtKB-UniRule"/>
</dbReference>
<gene>
    <name evidence="8 10" type="primary">bioC</name>
    <name evidence="10" type="ORF">ETEE_0642</name>
</gene>
<comment type="function">
    <text evidence="8">Converts the free carboxyl group of a malonyl-thioester to its methyl ester by transfer of a methyl group from S-adenosyl-L-methionine (SAM). It allows to synthesize pimeloyl-ACP via the fatty acid synthetic pathway.</text>
</comment>
<dbReference type="InterPro" id="IPR029063">
    <property type="entry name" value="SAM-dependent_MTases_sf"/>
</dbReference>
<dbReference type="GO" id="GO:0102130">
    <property type="term" value="F:malonyl-CoA methyltransferase activity"/>
    <property type="evidence" value="ECO:0007669"/>
    <property type="project" value="UniProtKB-EC"/>
</dbReference>
<keyword evidence="4 8" id="KW-0489">Methyltransferase</keyword>
<dbReference type="Proteomes" id="UP000028681">
    <property type="component" value="Chromosome"/>
</dbReference>
<protein>
    <recommendedName>
        <fullName evidence="3 8">Malonyl-[acyl-carrier protein] O-methyltransferase</fullName>
        <shortName evidence="8">Malonyl-ACP O-methyltransferase</shortName>
        <ecNumber evidence="3 8">2.1.1.197</ecNumber>
    </recommendedName>
    <alternativeName>
        <fullName evidence="8">Biotin synthesis protein BioC</fullName>
    </alternativeName>
</protein>
<evidence type="ECO:0000256" key="8">
    <source>
        <dbReference type="HAMAP-Rule" id="MF_00835"/>
    </source>
</evidence>
<comment type="pathway">
    <text evidence="2 8">Cofactor biosynthesis; biotin biosynthesis.</text>
</comment>
<proteinExistence type="inferred from homology"/>
<keyword evidence="5 8" id="KW-0808">Transferase</keyword>
<evidence type="ECO:0000256" key="7">
    <source>
        <dbReference type="ARBA" id="ARBA00022756"/>
    </source>
</evidence>
<dbReference type="Gene3D" id="3.40.50.150">
    <property type="entry name" value="Vaccinia Virus protein VP39"/>
    <property type="match status" value="1"/>
</dbReference>
<dbReference type="EC" id="2.1.1.197" evidence="3 8"/>
<keyword evidence="7 8" id="KW-0093">Biotin biosynthesis</keyword>
<dbReference type="HAMAP" id="MF_00835">
    <property type="entry name" value="BioC"/>
    <property type="match status" value="1"/>
</dbReference>
<accession>A0A076LKC4</accession>
<name>A0A076LKC4_9GAMM</name>
<evidence type="ECO:0000256" key="5">
    <source>
        <dbReference type="ARBA" id="ARBA00022679"/>
    </source>
</evidence>
<evidence type="ECO:0000256" key="4">
    <source>
        <dbReference type="ARBA" id="ARBA00022603"/>
    </source>
</evidence>
<sequence>MMLLRDAVNKPAVADAFSRAAPSYDDAAAFQRLSGERLLARLPVDGGRDALDVGCGTGYFSRRLTALAYRVTALDLAPGMLAQARRRQSAQHYLLADMERLPLAAASMDLCFCNLAIQWCASLPQALAELMRVTRPGGRVLFATLADGSLGELDRAWRQVDGRRHVNRFLSAAQIAAACAPYRYRLTPSLERCHFPDVLALMRSLKGIGATHLHDGRQAGLSGRQSLARLAQAYPRDAQGVTLSYQLVIGELSRE</sequence>
<evidence type="ECO:0000256" key="2">
    <source>
        <dbReference type="ARBA" id="ARBA00004746"/>
    </source>
</evidence>
<dbReference type="NCBIfam" id="TIGR02072">
    <property type="entry name" value="BioC"/>
    <property type="match status" value="1"/>
</dbReference>
<dbReference type="GO" id="GO:0032259">
    <property type="term" value="P:methylation"/>
    <property type="evidence" value="ECO:0007669"/>
    <property type="project" value="UniProtKB-KW"/>
</dbReference>
<dbReference type="AlphaFoldDB" id="A0A076LKC4"/>
<organism evidence="10 11">
    <name type="scientific">Edwardsiella anguillarum ET080813</name>
    <dbReference type="NCBI Taxonomy" id="667120"/>
    <lineage>
        <taxon>Bacteria</taxon>
        <taxon>Pseudomonadati</taxon>
        <taxon>Pseudomonadota</taxon>
        <taxon>Gammaproteobacteria</taxon>
        <taxon>Enterobacterales</taxon>
        <taxon>Hafniaceae</taxon>
        <taxon>Edwardsiella</taxon>
    </lineage>
</organism>
<evidence type="ECO:0000259" key="9">
    <source>
        <dbReference type="Pfam" id="PF08241"/>
    </source>
</evidence>
<dbReference type="PANTHER" id="PTHR43591">
    <property type="entry name" value="METHYLTRANSFERASE"/>
    <property type="match status" value="1"/>
</dbReference>
<comment type="catalytic activity">
    <reaction evidence="1 8">
        <text>malonyl-[ACP] + S-adenosyl-L-methionine = malonyl-[ACP] methyl ester + S-adenosyl-L-homocysteine</text>
        <dbReference type="Rhea" id="RHEA:17105"/>
        <dbReference type="Rhea" id="RHEA-COMP:9623"/>
        <dbReference type="Rhea" id="RHEA-COMP:9954"/>
        <dbReference type="ChEBI" id="CHEBI:57856"/>
        <dbReference type="ChEBI" id="CHEBI:59789"/>
        <dbReference type="ChEBI" id="CHEBI:78449"/>
        <dbReference type="ChEBI" id="CHEBI:78845"/>
        <dbReference type="EC" id="2.1.1.197"/>
    </reaction>
</comment>
<keyword evidence="6 8" id="KW-0949">S-adenosyl-L-methionine</keyword>
<dbReference type="SUPFAM" id="SSF53335">
    <property type="entry name" value="S-adenosyl-L-methionine-dependent methyltransferases"/>
    <property type="match status" value="1"/>
</dbReference>
<dbReference type="GO" id="GO:0008757">
    <property type="term" value="F:S-adenosylmethionine-dependent methyltransferase activity"/>
    <property type="evidence" value="ECO:0007669"/>
    <property type="project" value="InterPro"/>
</dbReference>
<dbReference type="KEGG" id="ete:ETEE_0642"/>
<dbReference type="InterPro" id="IPR013216">
    <property type="entry name" value="Methyltransf_11"/>
</dbReference>
<dbReference type="HOGENOM" id="CLU_046586_2_2_6"/>
<dbReference type="CDD" id="cd02440">
    <property type="entry name" value="AdoMet_MTases"/>
    <property type="match status" value="1"/>
</dbReference>
<dbReference type="RefSeq" id="WP_034164243.1">
    <property type="nucleotide sequence ID" value="NZ_CP006664.1"/>
</dbReference>
<feature type="domain" description="Methyltransferase type 11" evidence="9">
    <location>
        <begin position="51"/>
        <end position="142"/>
    </location>
</feature>
<dbReference type="GO" id="GO:0010340">
    <property type="term" value="F:carboxyl-O-methyltransferase activity"/>
    <property type="evidence" value="ECO:0007669"/>
    <property type="project" value="UniProtKB-UniRule"/>
</dbReference>